<dbReference type="GO" id="GO:0043190">
    <property type="term" value="C:ATP-binding cassette (ABC) transporter complex"/>
    <property type="evidence" value="ECO:0007669"/>
    <property type="project" value="InterPro"/>
</dbReference>
<evidence type="ECO:0000256" key="3">
    <source>
        <dbReference type="ARBA" id="ARBA00022692"/>
    </source>
</evidence>
<comment type="similarity">
    <text evidence="2 6">Belongs to the ABC-2 integral membrane protein family.</text>
</comment>
<dbReference type="PANTHER" id="PTHR43332:SF2">
    <property type="entry name" value="INNER MEMBRANE TRANSPORT PERMEASE YADH"/>
    <property type="match status" value="1"/>
</dbReference>
<dbReference type="eggNOG" id="COG0842">
    <property type="taxonomic scope" value="Bacteria"/>
</dbReference>
<name>A0A081N514_9GAMM</name>
<dbReference type="EMBL" id="JOKG01000003">
    <property type="protein sequence ID" value="KEQ13537.1"/>
    <property type="molecule type" value="Genomic_DNA"/>
</dbReference>
<comment type="subcellular location">
    <subcellularLocation>
        <location evidence="6">Cell inner membrane</location>
        <topology evidence="6">Multi-pass membrane protein</topology>
    </subcellularLocation>
    <subcellularLocation>
        <location evidence="1">Membrane</location>
        <topology evidence="1">Multi-pass membrane protein</topology>
    </subcellularLocation>
</comment>
<feature type="transmembrane region" description="Helical" evidence="6">
    <location>
        <begin position="31"/>
        <end position="49"/>
    </location>
</feature>
<keyword evidence="6" id="KW-0813">Transport</keyword>
<gene>
    <name evidence="8" type="ORF">GZ77_14490</name>
</gene>
<keyword evidence="9" id="KW-1185">Reference proteome</keyword>
<evidence type="ECO:0000313" key="8">
    <source>
        <dbReference type="EMBL" id="KEQ13537.1"/>
    </source>
</evidence>
<feature type="transmembrane region" description="Helical" evidence="6">
    <location>
        <begin position="107"/>
        <end position="133"/>
    </location>
</feature>
<dbReference type="PIRSF" id="PIRSF006648">
    <property type="entry name" value="DrrB"/>
    <property type="match status" value="1"/>
</dbReference>
<comment type="caution">
    <text evidence="8">The sequence shown here is derived from an EMBL/GenBank/DDBJ whole genome shotgun (WGS) entry which is preliminary data.</text>
</comment>
<keyword evidence="6" id="KW-1003">Cell membrane</keyword>
<evidence type="ECO:0000259" key="7">
    <source>
        <dbReference type="PROSITE" id="PS51012"/>
    </source>
</evidence>
<evidence type="ECO:0000256" key="2">
    <source>
        <dbReference type="ARBA" id="ARBA00007783"/>
    </source>
</evidence>
<dbReference type="PRINTS" id="PR00164">
    <property type="entry name" value="ABC2TRNSPORT"/>
</dbReference>
<evidence type="ECO:0000256" key="4">
    <source>
        <dbReference type="ARBA" id="ARBA00022989"/>
    </source>
</evidence>
<dbReference type="InterPro" id="IPR000412">
    <property type="entry name" value="ABC_2_transport"/>
</dbReference>
<dbReference type="PANTHER" id="PTHR43332">
    <property type="entry name" value="INNER MEMBRANE TRANSPORT PERMEASE YADH-RELATED"/>
    <property type="match status" value="1"/>
</dbReference>
<dbReference type="Proteomes" id="UP000028006">
    <property type="component" value="Unassembled WGS sequence"/>
</dbReference>
<evidence type="ECO:0000256" key="5">
    <source>
        <dbReference type="ARBA" id="ARBA00023136"/>
    </source>
</evidence>
<evidence type="ECO:0000256" key="6">
    <source>
        <dbReference type="RuleBase" id="RU361157"/>
    </source>
</evidence>
<dbReference type="Pfam" id="PF01061">
    <property type="entry name" value="ABC2_membrane"/>
    <property type="match status" value="1"/>
</dbReference>
<dbReference type="InterPro" id="IPR047817">
    <property type="entry name" value="ABC2_TM_bact-type"/>
</dbReference>
<reference evidence="8 9" key="1">
    <citation type="submission" date="2014-06" db="EMBL/GenBank/DDBJ databases">
        <title>Whole Genome Sequences of Three Symbiotic Endozoicomonas Bacteria.</title>
        <authorList>
            <person name="Neave M.J."/>
            <person name="Apprill A."/>
            <person name="Voolstra C.R."/>
        </authorList>
    </citation>
    <scope>NUCLEOTIDE SEQUENCE [LARGE SCALE GENOMIC DNA]</scope>
    <source>
        <strain evidence="8 9">LMG 24815</strain>
    </source>
</reference>
<proteinExistence type="inferred from homology"/>
<keyword evidence="5 6" id="KW-0472">Membrane</keyword>
<feature type="transmembrane region" description="Helical" evidence="6">
    <location>
        <begin position="61"/>
        <end position="87"/>
    </location>
</feature>
<evidence type="ECO:0000256" key="1">
    <source>
        <dbReference type="ARBA" id="ARBA00004141"/>
    </source>
</evidence>
<keyword evidence="3 6" id="KW-0812">Transmembrane</keyword>
<dbReference type="PROSITE" id="PS51012">
    <property type="entry name" value="ABC_TM2"/>
    <property type="match status" value="1"/>
</dbReference>
<evidence type="ECO:0000313" key="9">
    <source>
        <dbReference type="Proteomes" id="UP000028006"/>
    </source>
</evidence>
<dbReference type="RefSeq" id="WP_034876469.1">
    <property type="nucleotide sequence ID" value="NZ_JOKG01000003.1"/>
</dbReference>
<feature type="transmembrane region" description="Helical" evidence="6">
    <location>
        <begin position="139"/>
        <end position="166"/>
    </location>
</feature>
<dbReference type="NCBIfam" id="NF011648">
    <property type="entry name" value="PRK15066.1"/>
    <property type="match status" value="1"/>
</dbReference>
<dbReference type="GO" id="GO:0140359">
    <property type="term" value="F:ABC-type transporter activity"/>
    <property type="evidence" value="ECO:0007669"/>
    <property type="project" value="InterPro"/>
</dbReference>
<sequence length="260" mass="28736">MASEWQYQAVAFKTIFVREVRRFMRIWPQTLLPPVITMALYFIIFGTVIGSRIGEMAGFDYMTFVVPGLAMMSVITNSFTNVVSSFFSSKFQRSVEELLVSPVSSSVILLGYVLGGTVRGLLVGILVMMMGAFFVDLQIYSISITLLAVLMTAVLFALGGFINAIFAKKFDDISIIPTFVLMPMTYLGGVFYSIELLPEPWRSVSMLNPILYQVNAFRYGILGEDGGVNVTMAFVVMALAIVLFGAVALWLLRTGKGLRT</sequence>
<dbReference type="InterPro" id="IPR052522">
    <property type="entry name" value="ABC-2_transport_permease"/>
</dbReference>
<feature type="domain" description="ABC transmembrane type-2" evidence="7">
    <location>
        <begin position="25"/>
        <end position="255"/>
    </location>
</feature>
<feature type="transmembrane region" description="Helical" evidence="6">
    <location>
        <begin position="232"/>
        <end position="252"/>
    </location>
</feature>
<dbReference type="InterPro" id="IPR013525">
    <property type="entry name" value="ABC2_TM"/>
</dbReference>
<feature type="transmembrane region" description="Helical" evidence="6">
    <location>
        <begin position="173"/>
        <end position="194"/>
    </location>
</feature>
<protein>
    <recommendedName>
        <fullName evidence="6">Transport permease protein</fullName>
    </recommendedName>
</protein>
<dbReference type="AlphaFoldDB" id="A0A081N514"/>
<organism evidence="8 9">
    <name type="scientific">Endozoicomonas montiporae</name>
    <dbReference type="NCBI Taxonomy" id="1027273"/>
    <lineage>
        <taxon>Bacteria</taxon>
        <taxon>Pseudomonadati</taxon>
        <taxon>Pseudomonadota</taxon>
        <taxon>Gammaproteobacteria</taxon>
        <taxon>Oceanospirillales</taxon>
        <taxon>Endozoicomonadaceae</taxon>
        <taxon>Endozoicomonas</taxon>
    </lineage>
</organism>
<accession>A0A081N514</accession>
<keyword evidence="4 6" id="KW-1133">Transmembrane helix</keyword>